<proteinExistence type="predicted"/>
<sequence>MTLTSIKRPPLPGEEYGEGQSRVQLKKSILEVLGLPVEDAWLVRNNIYEDVRNSMNVWLASDNELYSLQWYTRCPEEADSRQDWVTSISSHNHRKSLIWLRSECVSRIRLAKHALARQDVNKDVNKDVNHEVVVTVGWYQVTLTELLQYTKSELEDLIRIYRNWLVLIEEDYKKLVIIETDDPLVTEAMDLDHCIKMNVKFQGVEPRISKTYGRCLITKRDLKAGDLLISMPESSLINSYQALYDSFNHSSDLSEDVINHVKISEAFIWSLLLGGRYLDNRMLTPPEFISEHSVLGEFLKHHEYPDAFVQEQLFLILFVAWEALKGPESKWYPWLSLISGYEDCIVEDGYDNLLITKHKEVIEFLDDERITQSVETVTDCIQKFHQWVKSFLGGLFPKTFEHAFDEGKLTEERLLWACWVCESREFETLIPVPLQFISKYKGIVESEAEMVPLKEQFLGEFEDARLITMVTSSAAEEQEIVPELKLLPDLHYLTEEAFGGSDGKSNCIILPIRLGWDVATNEPVDSLIAFSFRSKCLTIMPIIDYINHSRRAQCSHPGFHDKESKRLLRVLDVNEQDYPVGDDLDVKYMDVIHELFSSNIGPCSDEVTNQATNLVRELSLRTNCDIPQGQQVFINYGPHEPWSFLRYYGFIEPGHECITLLLEPEVLYDEKTDLEQRSCMLKVFKVPEEHLITLPEYSHGKESRPTPAITECHPPMKMMLAAARILTWPDVTDLIVRHSEDEIKKLVYSQELTATDLLALELLIHTLNIQIFTRRAAKCPLSFGIKTMSCQRPGGFLPGKRPCASWFAHGSISLSPC</sequence>
<dbReference type="Gene3D" id="3.90.1410.10">
    <property type="entry name" value="set domain protein methyltransferase, domain 1"/>
    <property type="match status" value="1"/>
</dbReference>
<comment type="caution">
    <text evidence="2">The sequence shown here is derived from an EMBL/GenBank/DDBJ whole genome shotgun (WGS) entry which is preliminary data.</text>
</comment>
<dbReference type="SUPFAM" id="SSF82199">
    <property type="entry name" value="SET domain"/>
    <property type="match status" value="1"/>
</dbReference>
<dbReference type="InterPro" id="IPR046341">
    <property type="entry name" value="SET_dom_sf"/>
</dbReference>
<name>A0A023BCZ6_GRENI</name>
<dbReference type="InterPro" id="IPR050600">
    <property type="entry name" value="SETD3_SETD6_MTase"/>
</dbReference>
<dbReference type="InterPro" id="IPR001214">
    <property type="entry name" value="SET_dom"/>
</dbReference>
<dbReference type="GeneID" id="22910606"/>
<accession>A0A023BCZ6</accession>
<dbReference type="PANTHER" id="PTHR13271:SF151">
    <property type="entry name" value="SET DOMAIN-CONTAINING PROTEIN 4"/>
    <property type="match status" value="1"/>
</dbReference>
<dbReference type="PANTHER" id="PTHR13271">
    <property type="entry name" value="UNCHARACTERIZED PUTATIVE METHYLTRANSFERASE"/>
    <property type="match status" value="1"/>
</dbReference>
<feature type="domain" description="SET" evidence="1">
    <location>
        <begin position="202"/>
        <end position="637"/>
    </location>
</feature>
<dbReference type="PROSITE" id="PS50280">
    <property type="entry name" value="SET"/>
    <property type="match status" value="1"/>
</dbReference>
<protein>
    <recommendedName>
        <fullName evidence="1">SET domain-containing protein</fullName>
    </recommendedName>
</protein>
<dbReference type="VEuPathDB" id="CryptoDB:GNI_009470"/>
<dbReference type="Proteomes" id="UP000019763">
    <property type="component" value="Unassembled WGS sequence"/>
</dbReference>
<dbReference type="AlphaFoldDB" id="A0A023BCZ6"/>
<gene>
    <name evidence="2" type="ORF">GNI_009470</name>
</gene>
<dbReference type="EMBL" id="AFNH02000071">
    <property type="protein sequence ID" value="EZG86560.1"/>
    <property type="molecule type" value="Genomic_DNA"/>
</dbReference>
<evidence type="ECO:0000313" key="3">
    <source>
        <dbReference type="Proteomes" id="UP000019763"/>
    </source>
</evidence>
<keyword evidence="3" id="KW-1185">Reference proteome</keyword>
<reference evidence="2" key="1">
    <citation type="submission" date="2013-12" db="EMBL/GenBank/DDBJ databases">
        <authorList>
            <person name="Omoto C.K."/>
            <person name="Sibley D."/>
            <person name="Venepally P."/>
            <person name="Hadjithomas M."/>
            <person name="Karamycheva S."/>
            <person name="Brunk B."/>
            <person name="Roos D."/>
            <person name="Caler E."/>
            <person name="Lorenzi H."/>
        </authorList>
    </citation>
    <scope>NUCLEOTIDE SEQUENCE</scope>
</reference>
<evidence type="ECO:0000259" key="1">
    <source>
        <dbReference type="PROSITE" id="PS50280"/>
    </source>
</evidence>
<dbReference type="OrthoDB" id="341421at2759"/>
<organism evidence="2 3">
    <name type="scientific">Gregarina niphandrodes</name>
    <name type="common">Septate eugregarine</name>
    <dbReference type="NCBI Taxonomy" id="110365"/>
    <lineage>
        <taxon>Eukaryota</taxon>
        <taxon>Sar</taxon>
        <taxon>Alveolata</taxon>
        <taxon>Apicomplexa</taxon>
        <taxon>Conoidasida</taxon>
        <taxon>Gregarinasina</taxon>
        <taxon>Eugregarinorida</taxon>
        <taxon>Gregarinidae</taxon>
        <taxon>Gregarina</taxon>
    </lineage>
</organism>
<dbReference type="GO" id="GO:0016279">
    <property type="term" value="F:protein-lysine N-methyltransferase activity"/>
    <property type="evidence" value="ECO:0007669"/>
    <property type="project" value="TreeGrafter"/>
</dbReference>
<evidence type="ECO:0000313" key="2">
    <source>
        <dbReference type="EMBL" id="EZG86560.1"/>
    </source>
</evidence>
<dbReference type="RefSeq" id="XP_011128743.1">
    <property type="nucleotide sequence ID" value="XM_011130441.1"/>
</dbReference>